<dbReference type="GO" id="GO:0005978">
    <property type="term" value="P:glycogen biosynthetic process"/>
    <property type="evidence" value="ECO:0007669"/>
    <property type="project" value="UniProtKB-UniPathway"/>
</dbReference>
<evidence type="ECO:0000259" key="15">
    <source>
        <dbReference type="Pfam" id="PF01636"/>
    </source>
</evidence>
<gene>
    <name evidence="17" type="ORF">G7070_16875</name>
</gene>
<comment type="catalytic activity">
    <reaction evidence="14">
        <text>D-maltose + ATP = alpha-maltose 1-phosphate + ADP + H(+)</text>
        <dbReference type="Rhea" id="RHEA:31915"/>
        <dbReference type="ChEBI" id="CHEBI:15378"/>
        <dbReference type="ChEBI" id="CHEBI:17306"/>
        <dbReference type="ChEBI" id="CHEBI:30616"/>
        <dbReference type="ChEBI" id="CHEBI:63576"/>
        <dbReference type="ChEBI" id="CHEBI:456216"/>
        <dbReference type="EC" id="2.7.1.175"/>
    </reaction>
</comment>
<keyword evidence="18" id="KW-1185">Reference proteome</keyword>
<dbReference type="EC" id="2.7.1.175" evidence="4"/>
<dbReference type="GO" id="GO:0005524">
    <property type="term" value="F:ATP binding"/>
    <property type="evidence" value="ECO:0007669"/>
    <property type="project" value="UniProtKB-KW"/>
</dbReference>
<accession>A0A6G7YAG4</accession>
<keyword evidence="12" id="KW-0119">Carbohydrate metabolism</keyword>
<sequence length="424" mass="45190">MSALHDAWMSHLESVRWFGGKGAGASIVGLEPVATHTDPDAVPAVRSEVATLAFPDGHTEYYHLLVALYPESEHTPGTVLGTEEADGRGVRVVDATTDPGALAAFVAATAPAFSEVPVAVWRGEQSNTTLTLGKSDLYKLFRRIEPGPNLDAEVLVALSGDRVPALRGRLTADWPAGHTTDLGIVLERIAGAEDGWERATAACVAGADFRREARDLGAALAEVHARLADAFGFEERSGDDLADTMASRLDAAAAVAPPLAEHVPALRSAFDALRGHTLAVQRVHGDFHLGQTLASPAGWTIIDFEGEPAKTAAERRAFDSPWRDVAGMVRSFDYARSAHPEPASAEALAWADAATAAFLDGYCAGEPPRADLLNGYVIDKAVYEVVYEIRNRPDWVQIPLRAVIAASVSGPEEHPLRRSDDDVS</sequence>
<evidence type="ECO:0000256" key="12">
    <source>
        <dbReference type="ARBA" id="ARBA00023277"/>
    </source>
</evidence>
<dbReference type="InterPro" id="IPR002575">
    <property type="entry name" value="Aminoglycoside_PTrfase"/>
</dbReference>
<dbReference type="EMBL" id="CP049865">
    <property type="protein sequence ID" value="QIK73628.1"/>
    <property type="molecule type" value="Genomic_DNA"/>
</dbReference>
<evidence type="ECO:0000256" key="2">
    <source>
        <dbReference type="ARBA" id="ARBA00006219"/>
    </source>
</evidence>
<dbReference type="Pfam" id="PF01636">
    <property type="entry name" value="APH"/>
    <property type="match status" value="1"/>
</dbReference>
<evidence type="ECO:0000259" key="16">
    <source>
        <dbReference type="Pfam" id="PF18085"/>
    </source>
</evidence>
<keyword evidence="9" id="KW-0418">Kinase</keyword>
<dbReference type="RefSeq" id="WP_166234695.1">
    <property type="nucleotide sequence ID" value="NZ_CP049865.1"/>
</dbReference>
<comment type="similarity">
    <text evidence="2">Belongs to the aminoglycoside phosphotransferase family.</text>
</comment>
<evidence type="ECO:0000256" key="14">
    <source>
        <dbReference type="ARBA" id="ARBA00049067"/>
    </source>
</evidence>
<evidence type="ECO:0000256" key="10">
    <source>
        <dbReference type="ARBA" id="ARBA00022840"/>
    </source>
</evidence>
<comment type="pathway">
    <text evidence="1">Glycan biosynthesis; glycogen biosynthesis.</text>
</comment>
<evidence type="ECO:0000256" key="6">
    <source>
        <dbReference type="ARBA" id="ARBA00022600"/>
    </source>
</evidence>
<dbReference type="UniPathway" id="UPA00164"/>
<dbReference type="Proteomes" id="UP000501058">
    <property type="component" value="Chromosome"/>
</dbReference>
<evidence type="ECO:0000313" key="17">
    <source>
        <dbReference type="EMBL" id="QIK73628.1"/>
    </source>
</evidence>
<evidence type="ECO:0000256" key="5">
    <source>
        <dbReference type="ARBA" id="ARBA00013882"/>
    </source>
</evidence>
<keyword evidence="6" id="KW-0321">Glycogen metabolism</keyword>
<dbReference type="GO" id="GO:0016301">
    <property type="term" value="F:kinase activity"/>
    <property type="evidence" value="ECO:0007669"/>
    <property type="project" value="UniProtKB-KW"/>
</dbReference>
<protein>
    <recommendedName>
        <fullName evidence="5">Maltokinase</fullName>
        <ecNumber evidence="4">2.7.1.175</ecNumber>
    </recommendedName>
    <alternativeName>
        <fullName evidence="13">Maltose-1-phosphate synthase</fullName>
    </alternativeName>
</protein>
<dbReference type="Pfam" id="PF18085">
    <property type="entry name" value="Mak_N_cap"/>
    <property type="match status" value="1"/>
</dbReference>
<reference evidence="17 18" key="1">
    <citation type="submission" date="2020-03" db="EMBL/GenBank/DDBJ databases">
        <title>Propioniciclava sp. nov., isolated from Hydrophilus acuminatus.</title>
        <authorList>
            <person name="Hyun D.-W."/>
            <person name="Bae J.-W."/>
        </authorList>
    </citation>
    <scope>NUCLEOTIDE SEQUENCE [LARGE SCALE GENOMIC DNA]</scope>
    <source>
        <strain evidence="17 18">HDW11</strain>
    </source>
</reference>
<dbReference type="Gene3D" id="3.90.1200.10">
    <property type="match status" value="1"/>
</dbReference>
<dbReference type="AlphaFoldDB" id="A0A6G7YAG4"/>
<organism evidence="17 18">
    <name type="scientific">Propioniciclava coleopterorum</name>
    <dbReference type="NCBI Taxonomy" id="2714937"/>
    <lineage>
        <taxon>Bacteria</taxon>
        <taxon>Bacillati</taxon>
        <taxon>Actinomycetota</taxon>
        <taxon>Actinomycetes</taxon>
        <taxon>Propionibacteriales</taxon>
        <taxon>Propionibacteriaceae</taxon>
        <taxon>Propioniciclava</taxon>
    </lineage>
</organism>
<name>A0A6G7YAG4_9ACTN</name>
<evidence type="ECO:0000256" key="8">
    <source>
        <dbReference type="ARBA" id="ARBA00022741"/>
    </source>
</evidence>
<evidence type="ECO:0000256" key="7">
    <source>
        <dbReference type="ARBA" id="ARBA00022679"/>
    </source>
</evidence>
<keyword evidence="11" id="KW-0320">Glycogen biosynthesis</keyword>
<dbReference type="KEGG" id="prv:G7070_16875"/>
<dbReference type="InterPro" id="IPR040999">
    <property type="entry name" value="Mak_N_cap"/>
</dbReference>
<evidence type="ECO:0000256" key="9">
    <source>
        <dbReference type="ARBA" id="ARBA00022777"/>
    </source>
</evidence>
<feature type="domain" description="Maltokinase N-terminal cap" evidence="16">
    <location>
        <begin position="12"/>
        <end position="98"/>
    </location>
</feature>
<evidence type="ECO:0000313" key="18">
    <source>
        <dbReference type="Proteomes" id="UP000501058"/>
    </source>
</evidence>
<keyword evidence="8" id="KW-0547">Nucleotide-binding</keyword>
<dbReference type="SUPFAM" id="SSF56112">
    <property type="entry name" value="Protein kinase-like (PK-like)"/>
    <property type="match status" value="1"/>
</dbReference>
<evidence type="ECO:0000256" key="4">
    <source>
        <dbReference type="ARBA" id="ARBA00011962"/>
    </source>
</evidence>
<evidence type="ECO:0000256" key="11">
    <source>
        <dbReference type="ARBA" id="ARBA00023056"/>
    </source>
</evidence>
<evidence type="ECO:0000256" key="13">
    <source>
        <dbReference type="ARBA" id="ARBA00031251"/>
    </source>
</evidence>
<proteinExistence type="inferred from homology"/>
<keyword evidence="7 17" id="KW-0808">Transferase</keyword>
<keyword evidence="10" id="KW-0067">ATP-binding</keyword>
<feature type="domain" description="Aminoglycoside phosphotransferase" evidence="15">
    <location>
        <begin position="191"/>
        <end position="349"/>
    </location>
</feature>
<evidence type="ECO:0000256" key="1">
    <source>
        <dbReference type="ARBA" id="ARBA00004964"/>
    </source>
</evidence>
<dbReference type="InterPro" id="IPR011009">
    <property type="entry name" value="Kinase-like_dom_sf"/>
</dbReference>
<evidence type="ECO:0000256" key="3">
    <source>
        <dbReference type="ARBA" id="ARBA00011245"/>
    </source>
</evidence>
<comment type="subunit">
    <text evidence="3">Monomer.</text>
</comment>